<sequence>MDEISARPALPEPIPPGLSKALEGLDLPRGVVRELEEDPEEAGTILLETAYQLDRSGRPDQARELLRALREHPPVPEDGQLASIEILWLLREDGGADAVRESERILGELLRPGGLEPGTADLLAEGLMEAGDLERALRCANIASRELLVEPADALVDADTGMMRPLVIRARLRGKLGLAMDEHDEVGLAVAKRLLRENTDLDWGEDFEEPGEDLPGRRGGAVPPPGRLRGIQVLVRRGDFDRARSRGLLTDDTAAQGPDRYFRAAEQVLRDSSEASFGASFHTVLFGADEMADFAAARDLDPADADTHRAWAHSEIPDGSPRLLAWPPGRNEACWCGSGRKYKKCCGSPART</sequence>
<evidence type="ECO:0000313" key="2">
    <source>
        <dbReference type="EMBL" id="MBB5489624.1"/>
    </source>
</evidence>
<reference evidence="2 3" key="1">
    <citation type="submission" date="2020-08" db="EMBL/GenBank/DDBJ databases">
        <title>Sequencing the genomes of 1000 actinobacteria strains.</title>
        <authorList>
            <person name="Klenk H.-P."/>
        </authorList>
    </citation>
    <scope>NUCLEOTIDE SEQUENCE [LARGE SCALE GENOMIC DNA]</scope>
    <source>
        <strain evidence="2 3">DSM 44598</strain>
    </source>
</reference>
<evidence type="ECO:0000256" key="1">
    <source>
        <dbReference type="SAM" id="MobiDB-lite"/>
    </source>
</evidence>
<evidence type="ECO:0000313" key="3">
    <source>
        <dbReference type="Proteomes" id="UP000579647"/>
    </source>
</evidence>
<evidence type="ECO:0008006" key="4">
    <source>
        <dbReference type="Google" id="ProtNLM"/>
    </source>
</evidence>
<organism evidence="2 3">
    <name type="scientific">Nocardiopsis metallicus</name>
    <dbReference type="NCBI Taxonomy" id="179819"/>
    <lineage>
        <taxon>Bacteria</taxon>
        <taxon>Bacillati</taxon>
        <taxon>Actinomycetota</taxon>
        <taxon>Actinomycetes</taxon>
        <taxon>Streptosporangiales</taxon>
        <taxon>Nocardiopsidaceae</taxon>
        <taxon>Nocardiopsis</taxon>
    </lineage>
</organism>
<dbReference type="AlphaFoldDB" id="A0A840W0X6"/>
<gene>
    <name evidence="2" type="ORF">HNR07_000761</name>
</gene>
<feature type="region of interest" description="Disordered" evidence="1">
    <location>
        <begin position="1"/>
        <end position="22"/>
    </location>
</feature>
<name>A0A840W0X6_9ACTN</name>
<accession>A0A840W0X6</accession>
<dbReference type="EMBL" id="JACHDO010000001">
    <property type="protein sequence ID" value="MBB5489624.1"/>
    <property type="molecule type" value="Genomic_DNA"/>
</dbReference>
<dbReference type="Pfam" id="PF02810">
    <property type="entry name" value="SEC-C"/>
    <property type="match status" value="1"/>
</dbReference>
<dbReference type="Proteomes" id="UP000579647">
    <property type="component" value="Unassembled WGS sequence"/>
</dbReference>
<protein>
    <recommendedName>
        <fullName evidence="4">SEC-C motif-containing protein</fullName>
    </recommendedName>
</protein>
<dbReference type="SUPFAM" id="SSF103642">
    <property type="entry name" value="Sec-C motif"/>
    <property type="match status" value="1"/>
</dbReference>
<comment type="caution">
    <text evidence="2">The sequence shown here is derived from an EMBL/GenBank/DDBJ whole genome shotgun (WGS) entry which is preliminary data.</text>
</comment>
<proteinExistence type="predicted"/>
<keyword evidence="3" id="KW-1185">Reference proteome</keyword>
<dbReference type="Gene3D" id="3.10.450.50">
    <property type="match status" value="1"/>
</dbReference>
<dbReference type="RefSeq" id="WP_246420063.1">
    <property type="nucleotide sequence ID" value="NZ_BAAAKM010000100.1"/>
</dbReference>
<dbReference type="InterPro" id="IPR004027">
    <property type="entry name" value="SEC_C_motif"/>
</dbReference>